<evidence type="ECO:0008006" key="5">
    <source>
        <dbReference type="Google" id="ProtNLM"/>
    </source>
</evidence>
<dbReference type="OrthoDB" id="5439688at2759"/>
<proteinExistence type="predicted"/>
<dbReference type="EMBL" id="JAAGWQ010000192">
    <property type="protein sequence ID" value="KAF5660676.1"/>
    <property type="molecule type" value="Genomic_DNA"/>
</dbReference>
<evidence type="ECO:0000313" key="3">
    <source>
        <dbReference type="EMBL" id="KAF5660676.1"/>
    </source>
</evidence>
<protein>
    <recommendedName>
        <fullName evidence="5">Ecp2 effector protein domain-containing protein</fullName>
    </recommendedName>
</protein>
<evidence type="ECO:0000256" key="2">
    <source>
        <dbReference type="SAM" id="SignalP"/>
    </source>
</evidence>
<comment type="caution">
    <text evidence="3">The sequence shown here is derived from an EMBL/GenBank/DDBJ whole genome shotgun (WGS) entry which is preliminary data.</text>
</comment>
<reference evidence="3 4" key="1">
    <citation type="submission" date="2020-05" db="EMBL/GenBank/DDBJ databases">
        <title>Identification and distribution of gene clusters putatively required for synthesis of sphingolipid metabolism inhibitors in phylogenetically diverse species of the filamentous fungus Fusarium.</title>
        <authorList>
            <person name="Kim H.-S."/>
            <person name="Busman M."/>
            <person name="Brown D.W."/>
            <person name="Divon H."/>
            <person name="Uhlig S."/>
            <person name="Proctor R.H."/>
        </authorList>
    </citation>
    <scope>NUCLEOTIDE SEQUENCE [LARGE SCALE GENOMIC DNA]</scope>
    <source>
        <strain evidence="3 4">NRRL 20693</strain>
    </source>
</reference>
<evidence type="ECO:0000256" key="1">
    <source>
        <dbReference type="SAM" id="MobiDB-lite"/>
    </source>
</evidence>
<keyword evidence="4" id="KW-1185">Reference proteome</keyword>
<evidence type="ECO:0000313" key="4">
    <source>
        <dbReference type="Proteomes" id="UP000567885"/>
    </source>
</evidence>
<accession>A0A8H5WHY7</accession>
<keyword evidence="2" id="KW-0732">Signal</keyword>
<dbReference type="Proteomes" id="UP000567885">
    <property type="component" value="Unassembled WGS sequence"/>
</dbReference>
<feature type="region of interest" description="Disordered" evidence="1">
    <location>
        <begin position="85"/>
        <end position="104"/>
    </location>
</feature>
<dbReference type="AlphaFoldDB" id="A0A8H5WHY7"/>
<sequence>MRSTNVIMATLGWASVAMADAKYSFSCGCDGQSDALADACQDAINQIDLNMNDLDPMKAIDTKKVGVWTNVHVFYRVGNCEIGTASQTTPPASGGDGGAIAGTRVNGQDFKDQLQAMLDECRAPNGNVNSCSSVGAGNIVLFGTGETVMEVPQPGVFGTPPDTGN</sequence>
<feature type="signal peptide" evidence="2">
    <location>
        <begin position="1"/>
        <end position="19"/>
    </location>
</feature>
<name>A0A8H5WHY7_FUSHE</name>
<gene>
    <name evidence="3" type="ORF">FHETE_8839</name>
</gene>
<feature type="chain" id="PRO_5034836632" description="Ecp2 effector protein domain-containing protein" evidence="2">
    <location>
        <begin position="20"/>
        <end position="165"/>
    </location>
</feature>
<organism evidence="3 4">
    <name type="scientific">Fusarium heterosporum</name>
    <dbReference type="NCBI Taxonomy" id="42747"/>
    <lineage>
        <taxon>Eukaryota</taxon>
        <taxon>Fungi</taxon>
        <taxon>Dikarya</taxon>
        <taxon>Ascomycota</taxon>
        <taxon>Pezizomycotina</taxon>
        <taxon>Sordariomycetes</taxon>
        <taxon>Hypocreomycetidae</taxon>
        <taxon>Hypocreales</taxon>
        <taxon>Nectriaceae</taxon>
        <taxon>Fusarium</taxon>
        <taxon>Fusarium heterosporum species complex</taxon>
    </lineage>
</organism>